<name>A0ABX8TJX0_9CAUL</name>
<accession>A0ABX8TJX0</accession>
<dbReference type="EMBL" id="CP080034">
    <property type="protein sequence ID" value="QYC10690.1"/>
    <property type="molecule type" value="Genomic_DNA"/>
</dbReference>
<dbReference type="Proteomes" id="UP000824334">
    <property type="component" value="Chromosome"/>
</dbReference>
<organism evidence="1 2">
    <name type="scientific">Brevundimonas nasdae</name>
    <dbReference type="NCBI Taxonomy" id="172043"/>
    <lineage>
        <taxon>Bacteria</taxon>
        <taxon>Pseudomonadati</taxon>
        <taxon>Pseudomonadota</taxon>
        <taxon>Alphaproteobacteria</taxon>
        <taxon>Caulobacterales</taxon>
        <taxon>Caulobacteraceae</taxon>
        <taxon>Brevundimonas</taxon>
    </lineage>
</organism>
<reference evidence="1 2" key="1">
    <citation type="submission" date="2021-07" db="EMBL/GenBank/DDBJ databases">
        <title>Isolation and characterization of bacteria from a gold mining with a capacity of golden bioaccumulation.</title>
        <authorList>
            <person name="Yang X.J."/>
        </authorList>
    </citation>
    <scope>NUCLEOTIDE SEQUENCE [LARGE SCALE GENOMIC DNA]</scope>
    <source>
        <strain evidence="1 2">Au29</strain>
    </source>
</reference>
<proteinExistence type="predicted"/>
<dbReference type="RefSeq" id="WP_219353430.1">
    <property type="nucleotide sequence ID" value="NZ_CP080034.1"/>
</dbReference>
<sequence length="80" mass="8758">MGWKAGPRPFDNHIGPRSAAVGLIDLLVSERFDAKSVSEWRLWSDLVGTSTTKVPQVSDWTHGTAALAGVFLFSSRKENT</sequence>
<evidence type="ECO:0000313" key="1">
    <source>
        <dbReference type="EMBL" id="QYC10690.1"/>
    </source>
</evidence>
<dbReference type="GeneID" id="94373888"/>
<keyword evidence="2" id="KW-1185">Reference proteome</keyword>
<protein>
    <submittedName>
        <fullName evidence="1">Uncharacterized protein</fullName>
    </submittedName>
</protein>
<gene>
    <name evidence="1" type="ORF">KWG56_01330</name>
</gene>
<evidence type="ECO:0000313" key="2">
    <source>
        <dbReference type="Proteomes" id="UP000824334"/>
    </source>
</evidence>